<name>A0A7S4V5X2_9STRA</name>
<protein>
    <recommendedName>
        <fullName evidence="5">Phosphoglycerate mutase-like protein</fullName>
    </recommendedName>
</protein>
<dbReference type="SUPFAM" id="SSF53254">
    <property type="entry name" value="Phosphoglycerate mutase-like"/>
    <property type="match status" value="1"/>
</dbReference>
<dbReference type="GO" id="GO:0016791">
    <property type="term" value="F:phosphatase activity"/>
    <property type="evidence" value="ECO:0007669"/>
    <property type="project" value="TreeGrafter"/>
</dbReference>
<organism evidence="4">
    <name type="scientific">Ditylum brightwellii</name>
    <dbReference type="NCBI Taxonomy" id="49249"/>
    <lineage>
        <taxon>Eukaryota</taxon>
        <taxon>Sar</taxon>
        <taxon>Stramenopiles</taxon>
        <taxon>Ochrophyta</taxon>
        <taxon>Bacillariophyta</taxon>
        <taxon>Mediophyceae</taxon>
        <taxon>Lithodesmiophycidae</taxon>
        <taxon>Lithodesmiales</taxon>
        <taxon>Lithodesmiaceae</taxon>
        <taxon>Ditylum</taxon>
    </lineage>
</organism>
<evidence type="ECO:0008006" key="5">
    <source>
        <dbReference type="Google" id="ProtNLM"/>
    </source>
</evidence>
<evidence type="ECO:0000256" key="1">
    <source>
        <dbReference type="ARBA" id="ARBA00023152"/>
    </source>
</evidence>
<dbReference type="AlphaFoldDB" id="A0A7S4V5X2"/>
<dbReference type="SMART" id="SM00855">
    <property type="entry name" value="PGAM"/>
    <property type="match status" value="1"/>
</dbReference>
<dbReference type="Pfam" id="PF00300">
    <property type="entry name" value="His_Phos_1"/>
    <property type="match status" value="1"/>
</dbReference>
<keyword evidence="1" id="KW-0324">Glycolysis</keyword>
<dbReference type="EMBL" id="HBNS01000395">
    <property type="protein sequence ID" value="CAE4578381.1"/>
    <property type="molecule type" value="Transcribed_RNA"/>
</dbReference>
<feature type="compositionally biased region" description="Polar residues" evidence="3">
    <location>
        <begin position="25"/>
        <end position="38"/>
    </location>
</feature>
<reference evidence="4" key="1">
    <citation type="submission" date="2021-01" db="EMBL/GenBank/DDBJ databases">
        <authorList>
            <person name="Corre E."/>
            <person name="Pelletier E."/>
            <person name="Niang G."/>
            <person name="Scheremetjew M."/>
            <person name="Finn R."/>
            <person name="Kale V."/>
            <person name="Holt S."/>
            <person name="Cochrane G."/>
            <person name="Meng A."/>
            <person name="Brown T."/>
            <person name="Cohen L."/>
        </authorList>
    </citation>
    <scope>NUCLEOTIDE SEQUENCE</scope>
    <source>
        <strain evidence="4">GSO104</strain>
    </source>
</reference>
<sequence>MNDPIKNAKSTSSKIQSETKEPKQKITTSGTINDTSGRSMVVGENEEQESSSKHLDLTLSKGIFNFPEYMRETAGSRGALEYPPLSSWFLPNQSWTSITNQVTQFNTQDLKVIYLVRHGEGEHNAAETKYGTEYWDDVISKTMKYFDASLTRKGKEQCEYQRLNMNIHMDQYDMPLDTIVVSPLRRTIETASIMFEDVIAKEDRNQRMTITNGNTPPKKISIIADEYCRETLGVHTCDERHNVSYLESTYPYVDFSMMETDDDTWWSASHRETNLEMDARARVFLHRLFQRDYAASTTAGSSGQFIAVVTHSGFIQACVRALGGGDYKPANAEVIPLAVVRKTNDVVSSLGIYGRSGGGEEDDSFSLVSYMIMVCLLCTLTSVVMKYGSYVSSVWKKESGNRRRQRQRGYEAVLGFSDDDERVDEMGSVSLSI</sequence>
<evidence type="ECO:0000313" key="4">
    <source>
        <dbReference type="EMBL" id="CAE4578381.1"/>
    </source>
</evidence>
<dbReference type="InterPro" id="IPR001345">
    <property type="entry name" value="PG/BPGM_mutase_AS"/>
</dbReference>
<dbReference type="CDD" id="cd07067">
    <property type="entry name" value="HP_PGM_like"/>
    <property type="match status" value="1"/>
</dbReference>
<dbReference type="InterPro" id="IPR013078">
    <property type="entry name" value="His_Pase_superF_clade-1"/>
</dbReference>
<dbReference type="PANTHER" id="PTHR48100:SF1">
    <property type="entry name" value="HISTIDINE PHOSPHATASE FAMILY PROTEIN-RELATED"/>
    <property type="match status" value="1"/>
</dbReference>
<proteinExistence type="predicted"/>
<dbReference type="Gene3D" id="3.40.50.1240">
    <property type="entry name" value="Phosphoglycerate mutase-like"/>
    <property type="match status" value="1"/>
</dbReference>
<keyword evidence="2" id="KW-0413">Isomerase</keyword>
<dbReference type="PROSITE" id="PS00175">
    <property type="entry name" value="PG_MUTASE"/>
    <property type="match status" value="1"/>
</dbReference>
<dbReference type="PANTHER" id="PTHR48100">
    <property type="entry name" value="BROAD-SPECIFICITY PHOSPHATASE YOR283W-RELATED"/>
    <property type="match status" value="1"/>
</dbReference>
<feature type="region of interest" description="Disordered" evidence="3">
    <location>
        <begin position="1"/>
        <end position="54"/>
    </location>
</feature>
<gene>
    <name evidence="4" type="ORF">DBRI00130_LOCUS319</name>
</gene>
<dbReference type="InterPro" id="IPR050275">
    <property type="entry name" value="PGM_Phosphatase"/>
</dbReference>
<evidence type="ECO:0000256" key="2">
    <source>
        <dbReference type="ARBA" id="ARBA00023235"/>
    </source>
</evidence>
<accession>A0A7S4V5X2</accession>
<dbReference type="GO" id="GO:0005737">
    <property type="term" value="C:cytoplasm"/>
    <property type="evidence" value="ECO:0007669"/>
    <property type="project" value="TreeGrafter"/>
</dbReference>
<evidence type="ECO:0000256" key="3">
    <source>
        <dbReference type="SAM" id="MobiDB-lite"/>
    </source>
</evidence>
<dbReference type="InterPro" id="IPR029033">
    <property type="entry name" value="His_PPase_superfam"/>
</dbReference>